<comment type="caution">
    <text evidence="1">The sequence shown here is derived from an EMBL/GenBank/DDBJ whole genome shotgun (WGS) entry which is preliminary data.</text>
</comment>
<accession>A0AA38GMG8</accession>
<organism evidence="1 2">
    <name type="scientific">Taxus chinensis</name>
    <name type="common">Chinese yew</name>
    <name type="synonym">Taxus wallichiana var. chinensis</name>
    <dbReference type="NCBI Taxonomy" id="29808"/>
    <lineage>
        <taxon>Eukaryota</taxon>
        <taxon>Viridiplantae</taxon>
        <taxon>Streptophyta</taxon>
        <taxon>Embryophyta</taxon>
        <taxon>Tracheophyta</taxon>
        <taxon>Spermatophyta</taxon>
        <taxon>Pinopsida</taxon>
        <taxon>Pinidae</taxon>
        <taxon>Conifers II</taxon>
        <taxon>Cupressales</taxon>
        <taxon>Taxaceae</taxon>
        <taxon>Taxus</taxon>
    </lineage>
</organism>
<gene>
    <name evidence="1" type="ORF">KI387_004776</name>
</gene>
<name>A0AA38GMG8_TAXCH</name>
<dbReference type="Pfam" id="PF11209">
    <property type="entry name" value="LmeA"/>
    <property type="match status" value="1"/>
</dbReference>
<proteinExistence type="predicted"/>
<dbReference type="AlphaFoldDB" id="A0AA38GMG8"/>
<keyword evidence="2" id="KW-1185">Reference proteome</keyword>
<protein>
    <submittedName>
        <fullName evidence="1">Uncharacterized protein</fullName>
    </submittedName>
</protein>
<dbReference type="InterPro" id="IPR021373">
    <property type="entry name" value="DUF2993"/>
</dbReference>
<sequence>LVIDNGGYASNKMKVVSRFSINATDPHALCHQNIKELSMQDKTTAVHRSDGFVGRLLQTSVTTLLRSQLEHCRELEVSVSGNNYELFRGRVKNLKISAKGAVYKGIYLTNVQLAASDIKLKLNSSRLLKESFQVRASVQMNEQDLLSSLASPLLAKLIHQISSGRLRISFSEIKLSLKKGALQLQPDSIPKILSFASTPLKITEEDRRTALKLQVEDEGKSLCILPSNTGTPGDSEPAYLRKFWLGPDVSIKTLEVQRSGILLDGHFLVRP</sequence>
<dbReference type="EMBL" id="JAHRHJ020000002">
    <property type="protein sequence ID" value="KAH9324598.1"/>
    <property type="molecule type" value="Genomic_DNA"/>
</dbReference>
<dbReference type="Proteomes" id="UP000824469">
    <property type="component" value="Unassembled WGS sequence"/>
</dbReference>
<evidence type="ECO:0000313" key="2">
    <source>
        <dbReference type="Proteomes" id="UP000824469"/>
    </source>
</evidence>
<reference evidence="1 2" key="1">
    <citation type="journal article" date="2021" name="Nat. Plants">
        <title>The Taxus genome provides insights into paclitaxel biosynthesis.</title>
        <authorList>
            <person name="Xiong X."/>
            <person name="Gou J."/>
            <person name="Liao Q."/>
            <person name="Li Y."/>
            <person name="Zhou Q."/>
            <person name="Bi G."/>
            <person name="Li C."/>
            <person name="Du R."/>
            <person name="Wang X."/>
            <person name="Sun T."/>
            <person name="Guo L."/>
            <person name="Liang H."/>
            <person name="Lu P."/>
            <person name="Wu Y."/>
            <person name="Zhang Z."/>
            <person name="Ro D.K."/>
            <person name="Shang Y."/>
            <person name="Huang S."/>
            <person name="Yan J."/>
        </authorList>
    </citation>
    <scope>NUCLEOTIDE SEQUENCE [LARGE SCALE GENOMIC DNA]</scope>
    <source>
        <strain evidence="1">Ta-2019</strain>
    </source>
</reference>
<dbReference type="OMA" id="RITCADP"/>
<evidence type="ECO:0000313" key="1">
    <source>
        <dbReference type="EMBL" id="KAH9324598.1"/>
    </source>
</evidence>
<feature type="non-terminal residue" evidence="1">
    <location>
        <position position="1"/>
    </location>
</feature>